<feature type="compositionally biased region" description="Acidic residues" evidence="1">
    <location>
        <begin position="625"/>
        <end position="652"/>
    </location>
</feature>
<dbReference type="EMBL" id="BQFW01000006">
    <property type="protein sequence ID" value="GJJ72294.1"/>
    <property type="molecule type" value="Genomic_DNA"/>
</dbReference>
<accession>A0A9P3LVR9</accession>
<feature type="compositionally biased region" description="Basic and acidic residues" evidence="1">
    <location>
        <begin position="654"/>
        <end position="665"/>
    </location>
</feature>
<dbReference type="OrthoDB" id="2427989at2759"/>
<feature type="compositionally biased region" description="Acidic residues" evidence="1">
    <location>
        <begin position="666"/>
        <end position="676"/>
    </location>
</feature>
<comment type="caution">
    <text evidence="3">The sequence shown here is derived from an EMBL/GenBank/DDBJ whole genome shotgun (WGS) entry which is preliminary data.</text>
</comment>
<evidence type="ECO:0000313" key="3">
    <source>
        <dbReference type="EMBL" id="GJJ72294.1"/>
    </source>
</evidence>
<evidence type="ECO:0000256" key="1">
    <source>
        <dbReference type="SAM" id="MobiDB-lite"/>
    </source>
</evidence>
<dbReference type="AlphaFoldDB" id="A0A9P3LVR9"/>
<organism evidence="3 4">
    <name type="scientific">Entomortierella parvispora</name>
    <dbReference type="NCBI Taxonomy" id="205924"/>
    <lineage>
        <taxon>Eukaryota</taxon>
        <taxon>Fungi</taxon>
        <taxon>Fungi incertae sedis</taxon>
        <taxon>Mucoromycota</taxon>
        <taxon>Mortierellomycotina</taxon>
        <taxon>Mortierellomycetes</taxon>
        <taxon>Mortierellales</taxon>
        <taxon>Mortierellaceae</taxon>
        <taxon>Entomortierella</taxon>
    </lineage>
</organism>
<protein>
    <submittedName>
        <fullName evidence="3">Uncharacterized protein</fullName>
    </submittedName>
</protein>
<keyword evidence="2" id="KW-0472">Membrane</keyword>
<feature type="region of interest" description="Disordered" evidence="1">
    <location>
        <begin position="573"/>
        <end position="758"/>
    </location>
</feature>
<proteinExistence type="predicted"/>
<dbReference type="Proteomes" id="UP000827284">
    <property type="component" value="Unassembled WGS sequence"/>
</dbReference>
<feature type="compositionally biased region" description="Basic and acidic residues" evidence="1">
    <location>
        <begin position="726"/>
        <end position="754"/>
    </location>
</feature>
<name>A0A9P3LVR9_9FUNG</name>
<keyword evidence="4" id="KW-1185">Reference proteome</keyword>
<evidence type="ECO:0000313" key="4">
    <source>
        <dbReference type="Proteomes" id="UP000827284"/>
    </source>
</evidence>
<keyword evidence="2" id="KW-1133">Transmembrane helix</keyword>
<sequence length="834" mass="91956">MPSRNGGVSSLLPFFTSGHAAGASSRIPLPRACLSPRIFLSCILVTFSLSWLLLYSSSRVSLGFPSSSSADHGNADWTRLEQQQLGSGTNNPSNLPAKTLQWRNSTLTSSFSCETVSPHKAGPLRTGFNRATVCTVQNLCVDAERGAWIHLASGSDEPPYINVVSADPASDTYFRPALVNQFTVRTYRFVDETLFVYGSDPTNRRTWTMNNLLPLHSVMSSFGGTKSSWFMRVAGQRNEDYEPKKQLLNRDQDRDLETFLLAPNGREIILDEVHRKLAEHQMRPPSKIYPTCFSKAVIGLQSRCTRPFCENLIGGDTLTESLRTKVLEVLGPAMTHYQQTDPDIIHVRPPATPVNDKVVVDGKVAVDGESTPRSKINVALLGRYGNTSIPNMQSLEDSLLDKGFTVQNIHLDYPSTIGPAQAAQLFQKQNIIVAPQGDGLGYADWMEPGSVVVSILPRFTRLSKIYTDRMMASGKRLLAWDCLEESCVQADRDLAHECIEAVENSNTFNPESISALDFEDFVSMKKDFRPQSATWKAIADCYTKEVSRRINSEELTRLIEGLAKDFTFIEPQPVGTPLAKRGAEGDEDVDDIEEDDEEDLVPTESAFKDNVDGFVEMNNPNLETSDGEGDEEDEDQPEDVNADLSESEDLAQEDVIRIQDTKEDQGQDTETEDGEAVENINIHEYDETPAEDQKKDETAPAVDPKQTPDPLTKHEPPTTPETAPETAKETAPKETDTHVPSPSDDHTPKRKNSDHAQPTLSFDEFCRQGRCCGAALSSQPIGTTGAKGLTPCATSMTTMVFGSAGVWGQADESITVQESQSLVWQVDLGRKPVH</sequence>
<gene>
    <name evidence="3" type="ORF">EMPS_04651</name>
</gene>
<keyword evidence="2" id="KW-0812">Transmembrane</keyword>
<feature type="compositionally biased region" description="Acidic residues" evidence="1">
    <location>
        <begin position="585"/>
        <end position="601"/>
    </location>
</feature>
<evidence type="ECO:0000256" key="2">
    <source>
        <dbReference type="SAM" id="Phobius"/>
    </source>
</evidence>
<reference evidence="3" key="2">
    <citation type="journal article" date="2022" name="Microbiol. Resour. Announc.">
        <title>Whole-Genome Sequence of Entomortierella parvispora E1425, a Mucoromycotan Fungus Associated with Burkholderiaceae-Related Endosymbiotic Bacteria.</title>
        <authorList>
            <person name="Herlambang A."/>
            <person name="Guo Y."/>
            <person name="Takashima Y."/>
            <person name="Narisawa K."/>
            <person name="Ohta H."/>
            <person name="Nishizawa T."/>
        </authorList>
    </citation>
    <scope>NUCLEOTIDE SEQUENCE</scope>
    <source>
        <strain evidence="3">E1425</strain>
    </source>
</reference>
<feature type="transmembrane region" description="Helical" evidence="2">
    <location>
        <begin position="38"/>
        <end position="55"/>
    </location>
</feature>
<reference evidence="3" key="1">
    <citation type="submission" date="2021-11" db="EMBL/GenBank/DDBJ databases">
        <authorList>
            <person name="Herlambang A."/>
            <person name="Guo Y."/>
            <person name="Takashima Y."/>
            <person name="Nishizawa T."/>
        </authorList>
    </citation>
    <scope>NUCLEOTIDE SEQUENCE</scope>
    <source>
        <strain evidence="3">E1425</strain>
    </source>
</reference>
<feature type="compositionally biased region" description="Basic and acidic residues" evidence="1">
    <location>
        <begin position="681"/>
        <end position="698"/>
    </location>
</feature>